<feature type="domain" description="Sfi1 spindle body" evidence="2">
    <location>
        <begin position="391"/>
        <end position="625"/>
    </location>
</feature>
<feature type="region of interest" description="Disordered" evidence="1">
    <location>
        <begin position="181"/>
        <end position="234"/>
    </location>
</feature>
<protein>
    <recommendedName>
        <fullName evidence="2">Sfi1 spindle body domain-containing protein</fullName>
    </recommendedName>
</protein>
<evidence type="ECO:0000313" key="4">
    <source>
        <dbReference type="Proteomes" id="UP000236621"/>
    </source>
</evidence>
<feature type="compositionally biased region" description="Low complexity" evidence="1">
    <location>
        <begin position="1011"/>
        <end position="1026"/>
    </location>
</feature>
<comment type="caution">
    <text evidence="3">The sequence shown here is derived from an EMBL/GenBank/DDBJ whole genome shotgun (WGS) entry which is preliminary data.</text>
</comment>
<sequence length="1139" mass="125944">GLPFRPAWARLWLNDSAQLSPRWHTCSRPRTHMTPSSCPMMVAPPIPPGPNPATIRIIPTKVRNPPPLRLCVRFILTRCFLDITVLHSIVAAAQDQLDHAPDPKPLPAAVLFKAYDDILPAFGIDPDSDHHLSAFVFRIGGEQGHGTLSDKFQAILGRMGILLEFGDNSTISVRTSSSLSFSPLQSQSSRPNFNHDQHSSESIASGHAMPSLLDASPAIKDTPAPQAGSLLNLRHNSGGEELGIDVHQVARRDDPRLDWEYHLHGTSRSSAKSDGDGDGDGNHDDFVRSGRRAALVSVLDSWRNVAASRAQQQEGHPGATPSRGHGVGTEDANGDGKSSHDDASKMPQATAPADLSRSDASPNAKPGKAANTPPQLGRYTLRGPLTDEEAADLQVQQERLLHRATRARQIYLASKVFNRWAHRTATRLEREAVARRHMIRFRCFRGWSHAPISRFPAVDSLRAATAVQKLQRAVAYQDEQLSLAASAIAEAYRFKRAQRAFERWTCQVVEQASRQRSAMRVRLGTVGRWMSNACEDTASRQAAIAHSTRCCEVNATIKWLCQAKEGNGRFAAARHVGATQLSFAYLGEWWDQAEIKRRSQSCRWCLLMEQAGMAFNHWNLRARLQAFRWRCEYLSVTKVLYAWLQRARQDDESSSAARYHHELASKAKACSQLRRVDHECADLSRLQGRARLYIASTRLLKVFDGTVKQRRNRTKSIVRRYLMTRYTQVSSKRRKRNFYAALDRWRATTAEALDQARVAHGTRVASDAEQRRATLAGWKSQAAEEWQLRVEAKSIYRQAWLKLWGEYSAHQAYSEDQAWGLWESQQQRHCLKAWSIATLQRSGQAHTATMVQQRHGRECRSRVLQRWKQCFNDARGSTLEPNSGFITSSEPHHRSSWRSLPARLSSMRQFHYDPEYPPSAMETPTRWTGLPVPVANTVSSRLMAPVREADDESTATSSAAGDAQAWQPHHPGRSAGSIFIAQLPSTTPQAPVPAHLEHKPRVPYSKPGHLSRSAVVRSVRVRPSPRQSILHRPPAGSAEAASRSKGDLDFAPFTQSSGPSSSRTAGLGSTGLHQTAPSASVVSVAGGRAVAGMASQAAASQQASSGRVGRSLGNVPLLSRSKARQLAVALNPHHSGPGG</sequence>
<reference evidence="3 4" key="1">
    <citation type="submission" date="2017-08" db="EMBL/GenBank/DDBJ databases">
        <title>Harnessing the power of phylogenomics to disentangle the directionality and signatures of interkingdom host jumping in the parasitic fungal genus Tolypocladium.</title>
        <authorList>
            <person name="Quandt C.A."/>
            <person name="Patterson W."/>
            <person name="Spatafora J.W."/>
        </authorList>
    </citation>
    <scope>NUCLEOTIDE SEQUENCE [LARGE SCALE GENOMIC DNA]</scope>
    <source>
        <strain evidence="3 4">CBS 113982</strain>
    </source>
</reference>
<dbReference type="Pfam" id="PF08457">
    <property type="entry name" value="Sfi1"/>
    <property type="match status" value="1"/>
</dbReference>
<dbReference type="OrthoDB" id="5215300at2759"/>
<feature type="region of interest" description="Disordered" evidence="1">
    <location>
        <begin position="307"/>
        <end position="381"/>
    </location>
</feature>
<feature type="compositionally biased region" description="Basic and acidic residues" evidence="1">
    <location>
        <begin position="271"/>
        <end position="286"/>
    </location>
</feature>
<feature type="compositionally biased region" description="Polar residues" evidence="1">
    <location>
        <begin position="1053"/>
        <end position="1064"/>
    </location>
</feature>
<evidence type="ECO:0000259" key="2">
    <source>
        <dbReference type="Pfam" id="PF08457"/>
    </source>
</evidence>
<dbReference type="EMBL" id="NRSZ01000066">
    <property type="protein sequence ID" value="PNY29723.1"/>
    <property type="molecule type" value="Genomic_DNA"/>
</dbReference>
<feature type="compositionally biased region" description="Low complexity" evidence="1">
    <location>
        <begin position="181"/>
        <end position="191"/>
    </location>
</feature>
<feature type="compositionally biased region" description="Low complexity" evidence="1">
    <location>
        <begin position="954"/>
        <end position="965"/>
    </location>
</feature>
<gene>
    <name evidence="3" type="ORF">TCAP_00364</name>
</gene>
<evidence type="ECO:0000313" key="3">
    <source>
        <dbReference type="EMBL" id="PNY29723.1"/>
    </source>
</evidence>
<keyword evidence="4" id="KW-1185">Reference proteome</keyword>
<feature type="region of interest" description="Disordered" evidence="1">
    <location>
        <begin position="266"/>
        <end position="286"/>
    </location>
</feature>
<feature type="non-terminal residue" evidence="3">
    <location>
        <position position="1"/>
    </location>
</feature>
<feature type="region of interest" description="Disordered" evidence="1">
    <location>
        <begin position="947"/>
        <end position="1076"/>
    </location>
</feature>
<name>A0A2K3QQ99_9HYPO</name>
<proteinExistence type="predicted"/>
<accession>A0A2K3QQ99</accession>
<dbReference type="STRING" id="45235.A0A2K3QQ99"/>
<organism evidence="3 4">
    <name type="scientific">Tolypocladium capitatum</name>
    <dbReference type="NCBI Taxonomy" id="45235"/>
    <lineage>
        <taxon>Eukaryota</taxon>
        <taxon>Fungi</taxon>
        <taxon>Dikarya</taxon>
        <taxon>Ascomycota</taxon>
        <taxon>Pezizomycotina</taxon>
        <taxon>Sordariomycetes</taxon>
        <taxon>Hypocreomycetidae</taxon>
        <taxon>Hypocreales</taxon>
        <taxon>Ophiocordycipitaceae</taxon>
        <taxon>Tolypocladium</taxon>
    </lineage>
</organism>
<dbReference type="InterPro" id="IPR013665">
    <property type="entry name" value="Sfi1_dom"/>
</dbReference>
<dbReference type="AlphaFoldDB" id="A0A2K3QQ99"/>
<dbReference type="Proteomes" id="UP000236621">
    <property type="component" value="Unassembled WGS sequence"/>
</dbReference>
<evidence type="ECO:0000256" key="1">
    <source>
        <dbReference type="SAM" id="MobiDB-lite"/>
    </source>
</evidence>